<protein>
    <recommendedName>
        <fullName evidence="5">NAD-dependent epimerase/dehydratase domain-containing protein</fullName>
    </recommendedName>
</protein>
<sequence>MGLAYYKEKNVPVIIVRFFNVIGPRQIGRYGMVVPTFIKQALKGEPITVYGDGNQTRSFADVDDIVKAIIKLIDAKQAEGQVINLGADREISINNLAKKVKELTNSSSKITHIPYSQAYP</sequence>
<reference evidence="6" key="1">
    <citation type="journal article" date="2015" name="Nature">
        <title>Complex archaea that bridge the gap between prokaryotes and eukaryotes.</title>
        <authorList>
            <person name="Spang A."/>
            <person name="Saw J.H."/>
            <person name="Jorgensen S.L."/>
            <person name="Zaremba-Niedzwiedzka K."/>
            <person name="Martijn J."/>
            <person name="Lind A.E."/>
            <person name="van Eijk R."/>
            <person name="Schleper C."/>
            <person name="Guy L."/>
            <person name="Ettema T.J."/>
        </authorList>
    </citation>
    <scope>NUCLEOTIDE SEQUENCE</scope>
</reference>
<evidence type="ECO:0000313" key="6">
    <source>
        <dbReference type="EMBL" id="KKL59859.1"/>
    </source>
</evidence>
<dbReference type="InterPro" id="IPR044516">
    <property type="entry name" value="UXS-like"/>
</dbReference>
<dbReference type="SUPFAM" id="SSF51735">
    <property type="entry name" value="NAD(P)-binding Rossmann-fold domains"/>
    <property type="match status" value="1"/>
</dbReference>
<dbReference type="PANTHER" id="PTHR43078">
    <property type="entry name" value="UDP-GLUCURONIC ACID DECARBOXYLASE-RELATED"/>
    <property type="match status" value="1"/>
</dbReference>
<dbReference type="GO" id="GO:0048040">
    <property type="term" value="F:UDP-glucuronate decarboxylase activity"/>
    <property type="evidence" value="ECO:0007669"/>
    <property type="project" value="TreeGrafter"/>
</dbReference>
<dbReference type="Pfam" id="PF01370">
    <property type="entry name" value="Epimerase"/>
    <property type="match status" value="1"/>
</dbReference>
<dbReference type="InterPro" id="IPR001509">
    <property type="entry name" value="Epimerase_deHydtase"/>
</dbReference>
<evidence type="ECO:0000256" key="2">
    <source>
        <dbReference type="ARBA" id="ARBA00022793"/>
    </source>
</evidence>
<name>A0A0F9DDY4_9ZZZZ</name>
<keyword evidence="4" id="KW-0456">Lyase</keyword>
<evidence type="ECO:0000256" key="1">
    <source>
        <dbReference type="ARBA" id="ARBA00001911"/>
    </source>
</evidence>
<feature type="non-terminal residue" evidence="6">
    <location>
        <position position="120"/>
    </location>
</feature>
<feature type="domain" description="NAD-dependent epimerase/dehydratase" evidence="5">
    <location>
        <begin position="4"/>
        <end position="86"/>
    </location>
</feature>
<comment type="caution">
    <text evidence="6">The sequence shown here is derived from an EMBL/GenBank/DDBJ whole genome shotgun (WGS) entry which is preliminary data.</text>
</comment>
<dbReference type="AlphaFoldDB" id="A0A0F9DDY4"/>
<evidence type="ECO:0000256" key="3">
    <source>
        <dbReference type="ARBA" id="ARBA00023027"/>
    </source>
</evidence>
<dbReference type="InterPro" id="IPR036291">
    <property type="entry name" value="NAD(P)-bd_dom_sf"/>
</dbReference>
<dbReference type="Gene3D" id="3.40.50.720">
    <property type="entry name" value="NAD(P)-binding Rossmann-like Domain"/>
    <property type="match status" value="1"/>
</dbReference>
<evidence type="ECO:0000256" key="4">
    <source>
        <dbReference type="ARBA" id="ARBA00023239"/>
    </source>
</evidence>
<comment type="cofactor">
    <cofactor evidence="1">
        <name>NAD(+)</name>
        <dbReference type="ChEBI" id="CHEBI:57540"/>
    </cofactor>
</comment>
<evidence type="ECO:0000259" key="5">
    <source>
        <dbReference type="Pfam" id="PF01370"/>
    </source>
</evidence>
<organism evidence="6">
    <name type="scientific">marine sediment metagenome</name>
    <dbReference type="NCBI Taxonomy" id="412755"/>
    <lineage>
        <taxon>unclassified sequences</taxon>
        <taxon>metagenomes</taxon>
        <taxon>ecological metagenomes</taxon>
    </lineage>
</organism>
<accession>A0A0F9DDY4</accession>
<dbReference type="GO" id="GO:0005737">
    <property type="term" value="C:cytoplasm"/>
    <property type="evidence" value="ECO:0007669"/>
    <property type="project" value="TreeGrafter"/>
</dbReference>
<dbReference type="PANTHER" id="PTHR43078:SF6">
    <property type="entry name" value="UDP-GLUCURONIC ACID DECARBOXYLASE 1"/>
    <property type="match status" value="1"/>
</dbReference>
<dbReference type="GO" id="GO:0070403">
    <property type="term" value="F:NAD+ binding"/>
    <property type="evidence" value="ECO:0007669"/>
    <property type="project" value="InterPro"/>
</dbReference>
<dbReference type="GO" id="GO:0042732">
    <property type="term" value="P:D-xylose metabolic process"/>
    <property type="evidence" value="ECO:0007669"/>
    <property type="project" value="InterPro"/>
</dbReference>
<keyword evidence="2" id="KW-0210">Decarboxylase</keyword>
<dbReference type="EMBL" id="LAZR01029344">
    <property type="protein sequence ID" value="KKL59859.1"/>
    <property type="molecule type" value="Genomic_DNA"/>
</dbReference>
<keyword evidence="3" id="KW-0520">NAD</keyword>
<proteinExistence type="predicted"/>
<gene>
    <name evidence="6" type="ORF">LCGC14_2211130</name>
</gene>